<name>A0AAW0C5I1_9AGAR</name>
<reference evidence="13 14" key="1">
    <citation type="submission" date="2024-01" db="EMBL/GenBank/DDBJ databases">
        <title>A draft genome for a cacao thread blight-causing isolate of Paramarasmius palmivorus.</title>
        <authorList>
            <person name="Baruah I.K."/>
            <person name="Bukari Y."/>
            <person name="Amoako-Attah I."/>
            <person name="Meinhardt L.W."/>
            <person name="Bailey B.A."/>
            <person name="Cohen S.P."/>
        </authorList>
    </citation>
    <scope>NUCLEOTIDE SEQUENCE [LARGE SCALE GENOMIC DNA]</scope>
    <source>
        <strain evidence="13 14">GH-12</strain>
    </source>
</reference>
<dbReference type="PROSITE" id="PS00990">
    <property type="entry name" value="CLAT_ADAPTOR_M_1"/>
    <property type="match status" value="1"/>
</dbReference>
<dbReference type="PANTHER" id="PTHR12634:SF8">
    <property type="entry name" value="FIERY MOUNTAIN, ISOFORM D"/>
    <property type="match status" value="1"/>
</dbReference>
<dbReference type="InterPro" id="IPR001392">
    <property type="entry name" value="Clathrin_mu"/>
</dbReference>
<feature type="compositionally biased region" description="Acidic residues" evidence="11">
    <location>
        <begin position="895"/>
        <end position="910"/>
    </location>
</feature>
<organism evidence="13 14">
    <name type="scientific">Paramarasmius palmivorus</name>
    <dbReference type="NCBI Taxonomy" id="297713"/>
    <lineage>
        <taxon>Eukaryota</taxon>
        <taxon>Fungi</taxon>
        <taxon>Dikarya</taxon>
        <taxon>Basidiomycota</taxon>
        <taxon>Agaricomycotina</taxon>
        <taxon>Agaricomycetes</taxon>
        <taxon>Agaricomycetidae</taxon>
        <taxon>Agaricales</taxon>
        <taxon>Marasmiineae</taxon>
        <taxon>Marasmiaceae</taxon>
        <taxon>Paramarasmius</taxon>
    </lineage>
</organism>
<evidence type="ECO:0000256" key="6">
    <source>
        <dbReference type="ARBA" id="ARBA00022583"/>
    </source>
</evidence>
<feature type="compositionally biased region" description="Acidic residues" evidence="11">
    <location>
        <begin position="1241"/>
        <end position="1250"/>
    </location>
</feature>
<dbReference type="Gene3D" id="3.30.450.60">
    <property type="match status" value="1"/>
</dbReference>
<dbReference type="GO" id="GO:0030131">
    <property type="term" value="C:clathrin adaptor complex"/>
    <property type="evidence" value="ECO:0007669"/>
    <property type="project" value="InterPro"/>
</dbReference>
<evidence type="ECO:0000256" key="8">
    <source>
        <dbReference type="ARBA" id="ARBA00023136"/>
    </source>
</evidence>
<dbReference type="SUPFAM" id="SSF48371">
    <property type="entry name" value="ARM repeat"/>
    <property type="match status" value="1"/>
</dbReference>
<dbReference type="GO" id="GO:0019888">
    <property type="term" value="F:protein phosphatase regulator activity"/>
    <property type="evidence" value="ECO:0007669"/>
    <property type="project" value="TreeGrafter"/>
</dbReference>
<feature type="region of interest" description="Disordered" evidence="11">
    <location>
        <begin position="923"/>
        <end position="981"/>
    </location>
</feature>
<gene>
    <name evidence="13" type="primary">SIT4_3</name>
    <name evidence="13" type="ORF">VNI00_012126</name>
</gene>
<dbReference type="InterPro" id="IPR043512">
    <property type="entry name" value="Mu2_C"/>
</dbReference>
<evidence type="ECO:0000256" key="3">
    <source>
        <dbReference type="ARBA" id="ARBA00006180"/>
    </source>
</evidence>
<comment type="caution">
    <text evidence="13">The sequence shown here is derived from an EMBL/GenBank/DDBJ whole genome shotgun (WGS) entry which is preliminary data.</text>
</comment>
<dbReference type="InterPro" id="IPR036168">
    <property type="entry name" value="AP2_Mu_C_sf"/>
</dbReference>
<dbReference type="PROSITE" id="PS51072">
    <property type="entry name" value="MHD"/>
    <property type="match status" value="1"/>
</dbReference>
<dbReference type="Pfam" id="PF00928">
    <property type="entry name" value="Adap_comp_sub"/>
    <property type="match status" value="1"/>
</dbReference>
<dbReference type="InterPro" id="IPR007587">
    <property type="entry name" value="SAPS"/>
</dbReference>
<dbReference type="GO" id="GO:0005634">
    <property type="term" value="C:nucleus"/>
    <property type="evidence" value="ECO:0007669"/>
    <property type="project" value="TreeGrafter"/>
</dbReference>
<dbReference type="InterPro" id="IPR016024">
    <property type="entry name" value="ARM-type_fold"/>
</dbReference>
<keyword evidence="9" id="KW-0168">Coated pit</keyword>
<keyword evidence="5" id="KW-1003">Cell membrane</keyword>
<dbReference type="Proteomes" id="UP001383192">
    <property type="component" value="Unassembled WGS sequence"/>
</dbReference>
<dbReference type="EMBL" id="JAYKXP010000055">
    <property type="protein sequence ID" value="KAK7034719.1"/>
    <property type="molecule type" value="Genomic_DNA"/>
</dbReference>
<sequence>MISAFFIFNQKGEVLISRLYRTDFKRSIADVFRIQVVSNSDVRSPIITLGSTSFFHVRINNLYVVAVTKNNANAALVFEFCYRFINICKSYFGKIDEESIKNNFVLIYELIDEINDFGYPQNSEIDTLKTYITTESVVSSAMAEESSKITAQATGATSWRRGDVKYKKNEAFVDVVEIVNLSMSAKGNVLRADVDGHIQMRAYLSGTPECKFGLNDKLVIDRNDKGTISDAVELDDCQFHQCVKLNDFDADRSISFIPPDGEFELMKYRATSNVKLPLRIIPTVTEIGTTKGLTNFHNKLSATGIVLRIPTPLNTTTVECQVANGKAKYVPAENVVVWKIPRLQGGQECTFSAVAQLTSTTTRQVWARPPIDVDFQVLMFTASGLIASAARLFPSLWMFWKFGFHNASTIDSLLDKEDVALEAILDQDDLLQECKQQNTRLISYFQRVDVLQRLFGYVTGQIEGDEGGRHKYPYVATEVLCSDIWSIVETCVNEQQHILAPFWETVLDMSPEEMKTHLVTATHFAKITSLYLAKKPAEMLEFLKTLPNVVEKLLKHIANPSFVDVLVRIIQLDETPGGEGVLEWLHSEGLLDRLIDMLSPSYSSDIQQIASELLVAIISMATPSPGAAVTEQGHHGVASNLYAREIARPEYISRLILLIFQDFSSDRNPSLADDDEDTELSRRDLPKFEYACSSTILAMHVVSELIRKNNSDYFEPFLFHTLRHRLTAVQQQQQQGHVQGDSEECREALERAMKEMVDRMGVVNLNYLLDVLSDRMETLMRYLDSPRSWRGPEPTTVGVVMPLTFERLRIVEMFAEMLHCSNMSLLNRSSTFDHLYDEGGRLQGGLSAMKDLGIVSEPQVNNQDQDMAEDDMNAVEPALEFPVTGTSHDSSSLLDSDDEMSSDDEPGSSDEDAMEEIIMTDGPQSIASPPEQESPLANPPESSPSENATAGQSMPDPNRSSPVSHRSSGSRRSSRRMTLSTDIPSEIPSYVGEKLKKKFLDLKVPCRLLDLFFEYPWNNFLHSAVFDVLSQMMSGPVEAGSGWNRELVISIFRDAKVMHRLVEAHKLNEESVAKPKGLRLGYMAHLHRLTETILDCLTRYPPELRLILIQYAPDPGWDEYITSTFNKTRDDNSKPLGGGRPNVSTGPVGKASKWKVDEEDPTGNTLTTTSAPLDQNDSEVRVEFRRSMSGRPTKTQTADFGPSPMDDFDDDEDDEDDGHDPAPHFTRYMAHQMNSGADNGSSEDEDDDEGGWLSQSTFTLGNPPAISGLHDRGERRPLEANGFGDVFDPSGSGQSTSNGSDPFASDDDDFGPFSDSGSTGGADPFTFPTSFSEEMDDSTFESFGDFGEFQGGDSPQDGELTPTAGSWTFASDASISDDTGSDGSGSRAASLEPSSPEEEKRMPDKK</sequence>
<feature type="compositionally biased region" description="Polar residues" evidence="11">
    <location>
        <begin position="943"/>
        <end position="952"/>
    </location>
</feature>
<evidence type="ECO:0000256" key="5">
    <source>
        <dbReference type="ARBA" id="ARBA00022475"/>
    </source>
</evidence>
<evidence type="ECO:0000256" key="1">
    <source>
        <dbReference type="ARBA" id="ARBA00004236"/>
    </source>
</evidence>
<keyword evidence="8" id="KW-0472">Membrane</keyword>
<feature type="region of interest" description="Disordered" evidence="11">
    <location>
        <begin position="882"/>
        <end position="910"/>
    </location>
</feature>
<feature type="domain" description="MHD" evidence="12">
    <location>
        <begin position="168"/>
        <end position="417"/>
    </location>
</feature>
<feature type="compositionally biased region" description="Acidic residues" evidence="11">
    <location>
        <begin position="1206"/>
        <end position="1218"/>
    </location>
</feature>
<dbReference type="GO" id="GO:0005829">
    <property type="term" value="C:cytosol"/>
    <property type="evidence" value="ECO:0007669"/>
    <property type="project" value="TreeGrafter"/>
</dbReference>
<dbReference type="InterPro" id="IPR011012">
    <property type="entry name" value="Longin-like_dom_sf"/>
</dbReference>
<keyword evidence="7" id="KW-0653">Protein transport</keyword>
<evidence type="ECO:0000313" key="13">
    <source>
        <dbReference type="EMBL" id="KAK7034719.1"/>
    </source>
</evidence>
<comment type="subcellular location">
    <subcellularLocation>
        <location evidence="1">Cell membrane</location>
    </subcellularLocation>
    <subcellularLocation>
        <location evidence="2">Membrane</location>
        <location evidence="2">Coated pit</location>
        <topology evidence="2">Peripheral membrane protein</topology>
        <orientation evidence="2">Cytoplasmic side</orientation>
    </subcellularLocation>
</comment>
<feature type="compositionally biased region" description="Polar residues" evidence="11">
    <location>
        <begin position="1162"/>
        <end position="1175"/>
    </location>
</feature>
<dbReference type="Pfam" id="PF01217">
    <property type="entry name" value="Clat_adaptor_s"/>
    <property type="match status" value="1"/>
</dbReference>
<comment type="similarity">
    <text evidence="3">Belongs to the SAPS family.</text>
</comment>
<evidence type="ECO:0000313" key="14">
    <source>
        <dbReference type="Proteomes" id="UP001383192"/>
    </source>
</evidence>
<dbReference type="InterPro" id="IPR022775">
    <property type="entry name" value="AP_mu_sigma_su"/>
</dbReference>
<dbReference type="CDD" id="cd09251">
    <property type="entry name" value="AP-2_Mu2_Cterm"/>
    <property type="match status" value="1"/>
</dbReference>
<keyword evidence="6" id="KW-0254">Endocytosis</keyword>
<evidence type="ECO:0000256" key="10">
    <source>
        <dbReference type="ARBA" id="ARBA00023306"/>
    </source>
</evidence>
<evidence type="ECO:0000256" key="9">
    <source>
        <dbReference type="ARBA" id="ARBA00023176"/>
    </source>
</evidence>
<evidence type="ECO:0000256" key="11">
    <source>
        <dbReference type="SAM" id="MobiDB-lite"/>
    </source>
</evidence>
<accession>A0AAW0C5I1</accession>
<dbReference type="InterPro" id="IPR043532">
    <property type="entry name" value="AP2_Mu_N"/>
</dbReference>
<dbReference type="Gene3D" id="2.60.40.1170">
    <property type="entry name" value="Mu homology domain, subdomain B"/>
    <property type="match status" value="2"/>
</dbReference>
<evidence type="ECO:0000256" key="7">
    <source>
        <dbReference type="ARBA" id="ARBA00022927"/>
    </source>
</evidence>
<dbReference type="Pfam" id="PF04499">
    <property type="entry name" value="SAPS"/>
    <property type="match status" value="1"/>
</dbReference>
<dbReference type="SUPFAM" id="SSF49447">
    <property type="entry name" value="Second domain of Mu2 adaptin subunit (ap50) of ap2 adaptor"/>
    <property type="match status" value="1"/>
</dbReference>
<evidence type="ECO:0000256" key="4">
    <source>
        <dbReference type="ARBA" id="ARBA00022448"/>
    </source>
</evidence>
<evidence type="ECO:0000256" key="2">
    <source>
        <dbReference type="ARBA" id="ARBA00004277"/>
    </source>
</evidence>
<protein>
    <submittedName>
        <fullName evidence="13">Sporulation-induced protein</fullName>
    </submittedName>
</protein>
<keyword evidence="4" id="KW-0813">Transport</keyword>
<feature type="compositionally biased region" description="Low complexity" evidence="11">
    <location>
        <begin position="1384"/>
        <end position="1394"/>
    </location>
</feature>
<dbReference type="InterPro" id="IPR028565">
    <property type="entry name" value="MHD"/>
</dbReference>
<dbReference type="GO" id="GO:0006886">
    <property type="term" value="P:intracellular protein transport"/>
    <property type="evidence" value="ECO:0007669"/>
    <property type="project" value="InterPro"/>
</dbReference>
<dbReference type="PROSITE" id="PS00991">
    <property type="entry name" value="CLAT_ADAPTOR_M_2"/>
    <property type="match status" value="1"/>
</dbReference>
<dbReference type="FunFam" id="3.30.450.60:FF:000002">
    <property type="entry name" value="AP-2 complex subunit mu, putative"/>
    <property type="match status" value="1"/>
</dbReference>
<keyword evidence="10" id="KW-0131">Cell cycle</keyword>
<dbReference type="GO" id="GO:0006897">
    <property type="term" value="P:endocytosis"/>
    <property type="evidence" value="ECO:0007669"/>
    <property type="project" value="UniProtKB-KW"/>
</dbReference>
<feature type="region of interest" description="Disordered" evidence="11">
    <location>
        <begin position="1126"/>
        <end position="1406"/>
    </location>
</feature>
<proteinExistence type="inferred from homology"/>
<dbReference type="PANTHER" id="PTHR12634">
    <property type="entry name" value="SIT4 YEAST -ASSOCIATING PROTEIN-RELATED"/>
    <property type="match status" value="1"/>
</dbReference>
<evidence type="ECO:0000259" key="12">
    <source>
        <dbReference type="PROSITE" id="PS51072"/>
    </source>
</evidence>
<dbReference type="GO" id="GO:0005905">
    <property type="term" value="C:clathrin-coated pit"/>
    <property type="evidence" value="ECO:0007669"/>
    <property type="project" value="UniProtKB-KW"/>
</dbReference>
<dbReference type="GO" id="GO:0019903">
    <property type="term" value="F:protein phosphatase binding"/>
    <property type="evidence" value="ECO:0007669"/>
    <property type="project" value="InterPro"/>
</dbReference>
<dbReference type="GO" id="GO:0005886">
    <property type="term" value="C:plasma membrane"/>
    <property type="evidence" value="ECO:0007669"/>
    <property type="project" value="UniProtKB-SubCell"/>
</dbReference>
<dbReference type="InterPro" id="IPR018240">
    <property type="entry name" value="Clathrin_mu_CS"/>
</dbReference>
<dbReference type="PRINTS" id="PR00314">
    <property type="entry name" value="CLATHRINADPT"/>
</dbReference>
<dbReference type="CDD" id="cd14836">
    <property type="entry name" value="AP2_Mu_N"/>
    <property type="match status" value="1"/>
</dbReference>
<feature type="compositionally biased region" description="Basic and acidic residues" evidence="11">
    <location>
        <begin position="1269"/>
        <end position="1278"/>
    </location>
</feature>
<keyword evidence="14" id="KW-1185">Reference proteome</keyword>
<feature type="compositionally biased region" description="Basic and acidic residues" evidence="11">
    <location>
        <begin position="1397"/>
        <end position="1406"/>
    </location>
</feature>
<dbReference type="SUPFAM" id="SSF64356">
    <property type="entry name" value="SNARE-like"/>
    <property type="match status" value="1"/>
</dbReference>